<sequence>MYLAHFGLTERPFGITPDTSFVYSATAHQEALNTLLIGLASGEGFIKITGEVGTGKTLLCRRFLATLGEEYFSVYLPNPSIAPLPLLLAVAEELGLKLDPGESQFQLIKHINQRLLELSQAGRTVVCCVDEAQAAPLASLEALRLLSNLETEKHKLIHVVLFGQPELDHNLADPSVRQLQQRIAFHYHLPGLRREEFEYYLDHRLKIAGHRGPPLFSRRAAQRLYQYSSGTPRLVNILANKALLAAYGEGKATVEVAHVVAAARDTAGLKGKVRGLFKRWLS</sequence>
<protein>
    <submittedName>
        <fullName evidence="1">ATPase AAA</fullName>
    </submittedName>
</protein>
<dbReference type="Proteomes" id="UP000243416">
    <property type="component" value="Unassembled WGS sequence"/>
</dbReference>
<gene>
    <name evidence="1" type="ORF">ACY05_01340</name>
</gene>
<dbReference type="InterPro" id="IPR052026">
    <property type="entry name" value="ExeA_AAA_ATPase_DNA-bind"/>
</dbReference>
<dbReference type="GO" id="GO:0016887">
    <property type="term" value="F:ATP hydrolysis activity"/>
    <property type="evidence" value="ECO:0007669"/>
    <property type="project" value="InterPro"/>
</dbReference>
<evidence type="ECO:0000313" key="2">
    <source>
        <dbReference type="Proteomes" id="UP000243416"/>
    </source>
</evidence>
<dbReference type="InterPro" id="IPR049945">
    <property type="entry name" value="AAA_22"/>
</dbReference>
<proteinExistence type="predicted"/>
<dbReference type="SUPFAM" id="SSF52540">
    <property type="entry name" value="P-loop containing nucleoside triphosphate hydrolases"/>
    <property type="match status" value="1"/>
</dbReference>
<name>A0A656Z888_9PROT</name>
<dbReference type="Pfam" id="PF13401">
    <property type="entry name" value="AAA_22"/>
    <property type="match status" value="1"/>
</dbReference>
<dbReference type="AlphaFoldDB" id="A0A656Z888"/>
<dbReference type="EMBL" id="LFZK01000001">
    <property type="protein sequence ID" value="KYC29227.1"/>
    <property type="molecule type" value="Genomic_DNA"/>
</dbReference>
<dbReference type="PANTHER" id="PTHR35894:SF7">
    <property type="entry name" value="GENERAL SECRETION PATHWAY PROTEIN A-RELATED"/>
    <property type="match status" value="1"/>
</dbReference>
<evidence type="ECO:0000313" key="1">
    <source>
        <dbReference type="EMBL" id="KYC29227.1"/>
    </source>
</evidence>
<reference evidence="1 2" key="1">
    <citation type="journal article" date="2016" name="ISME J.">
        <title>Integrated multi-omics analyses reveal the biochemical mechanisms and phylogenetic relevance of anaerobic androgen biodegradation in the environment.</title>
        <authorList>
            <person name="Yang F.C."/>
            <person name="Chen Y.L."/>
            <person name="Tang S.L."/>
            <person name="Yu C.P."/>
            <person name="Wang P.H."/>
            <person name="Ismail W."/>
            <person name="Wang C.H."/>
            <person name="Ding J.Y."/>
            <person name="Yang C.Y."/>
            <person name="Yang C.Y."/>
            <person name="Chiang Y.R."/>
        </authorList>
    </citation>
    <scope>NUCLEOTIDE SEQUENCE [LARGE SCALE GENOMIC DNA]</scope>
    <source>
        <strain evidence="1 2">DSM 13999</strain>
    </source>
</reference>
<dbReference type="PANTHER" id="PTHR35894">
    <property type="entry name" value="GENERAL SECRETION PATHWAY PROTEIN A-RELATED"/>
    <property type="match status" value="1"/>
</dbReference>
<dbReference type="InterPro" id="IPR027417">
    <property type="entry name" value="P-loop_NTPase"/>
</dbReference>
<dbReference type="OrthoDB" id="9783370at2"/>
<accession>A0A656Z888</accession>
<dbReference type="Gene3D" id="3.40.50.300">
    <property type="entry name" value="P-loop containing nucleotide triphosphate hydrolases"/>
    <property type="match status" value="1"/>
</dbReference>
<dbReference type="RefSeq" id="WP_067169777.1">
    <property type="nucleotide sequence ID" value="NZ_LFZK01000001.1"/>
</dbReference>
<keyword evidence="2" id="KW-1185">Reference proteome</keyword>
<organism evidence="1 2">
    <name type="scientific">Sterolibacterium denitrificans</name>
    <dbReference type="NCBI Taxonomy" id="157592"/>
    <lineage>
        <taxon>Bacteria</taxon>
        <taxon>Pseudomonadati</taxon>
        <taxon>Pseudomonadota</taxon>
        <taxon>Betaproteobacteria</taxon>
        <taxon>Nitrosomonadales</taxon>
        <taxon>Sterolibacteriaceae</taxon>
        <taxon>Sterolibacterium</taxon>
    </lineage>
</organism>
<comment type="caution">
    <text evidence="1">The sequence shown here is derived from an EMBL/GenBank/DDBJ whole genome shotgun (WGS) entry which is preliminary data.</text>
</comment>